<name>A0ABR0E5H2_ZASCE</name>
<feature type="domain" description="Aminotransferase class I/classII large" evidence="2">
    <location>
        <begin position="8"/>
        <end position="198"/>
    </location>
</feature>
<evidence type="ECO:0000259" key="2">
    <source>
        <dbReference type="Pfam" id="PF00155"/>
    </source>
</evidence>
<evidence type="ECO:0000313" key="4">
    <source>
        <dbReference type="Proteomes" id="UP001305779"/>
    </source>
</evidence>
<dbReference type="InterPro" id="IPR015424">
    <property type="entry name" value="PyrdxlP-dep_Trfase"/>
</dbReference>
<proteinExistence type="predicted"/>
<dbReference type="PRINTS" id="PR00753">
    <property type="entry name" value="ACCSYNTHASE"/>
</dbReference>
<protein>
    <recommendedName>
        <fullName evidence="2">Aminotransferase class I/classII large domain-containing protein</fullName>
    </recommendedName>
</protein>
<keyword evidence="4" id="KW-1185">Reference proteome</keyword>
<dbReference type="PANTHER" id="PTHR43795">
    <property type="entry name" value="BIFUNCTIONAL ASPARTATE AMINOTRANSFERASE AND GLUTAMATE/ASPARTATE-PREPHENATE AMINOTRANSFERASE-RELATED"/>
    <property type="match status" value="1"/>
</dbReference>
<gene>
    <name evidence="3" type="ORF">PRZ48_012664</name>
</gene>
<keyword evidence="1" id="KW-0663">Pyridoxal phosphate</keyword>
<dbReference type="InterPro" id="IPR050478">
    <property type="entry name" value="Ethylene_sulfur-biosynth"/>
</dbReference>
<evidence type="ECO:0000256" key="1">
    <source>
        <dbReference type="ARBA" id="ARBA00022898"/>
    </source>
</evidence>
<dbReference type="Gene3D" id="3.40.640.10">
    <property type="entry name" value="Type I PLP-dependent aspartate aminotransferase-like (Major domain)"/>
    <property type="match status" value="1"/>
</dbReference>
<dbReference type="InterPro" id="IPR004839">
    <property type="entry name" value="Aminotransferase_I/II_large"/>
</dbReference>
<sequence length="227" mass="24962">MYRYSTNGGERFQKAMASHLNRHLSPMDAVLASQLITASSLTAVHEMLGFCLGDPGDGILVIPPVYGRFELDFGNTDGLEIEYADMGDIDPFLDGEEIVARLRAALVNAAAKGTVIRALMIVNPNNPLGRCYPRKSIRYLFRFCQDNGIHYISDEVYALSVYEGEKDEETVDFHSVLSIDFAGLIDSSRVHVLYGLSKVDDKYEPFPSTLWPGTGDGEHAPGGPGLR</sequence>
<dbReference type="Proteomes" id="UP001305779">
    <property type="component" value="Unassembled WGS sequence"/>
</dbReference>
<dbReference type="Pfam" id="PF00155">
    <property type="entry name" value="Aminotran_1_2"/>
    <property type="match status" value="1"/>
</dbReference>
<reference evidence="3 4" key="1">
    <citation type="journal article" date="2023" name="G3 (Bethesda)">
        <title>A chromosome-level genome assembly of Zasmidium syzygii isolated from banana leaves.</title>
        <authorList>
            <person name="van Westerhoven A.C."/>
            <person name="Mehrabi R."/>
            <person name="Talebi R."/>
            <person name="Steentjes M.B.F."/>
            <person name="Corcolon B."/>
            <person name="Chong P.A."/>
            <person name="Kema G.H.J."/>
            <person name="Seidl M.F."/>
        </authorList>
    </citation>
    <scope>NUCLEOTIDE SEQUENCE [LARGE SCALE GENOMIC DNA]</scope>
    <source>
        <strain evidence="3 4">P124</strain>
    </source>
</reference>
<evidence type="ECO:0000313" key="3">
    <source>
        <dbReference type="EMBL" id="KAK4496682.1"/>
    </source>
</evidence>
<dbReference type="SUPFAM" id="SSF53383">
    <property type="entry name" value="PLP-dependent transferases"/>
    <property type="match status" value="1"/>
</dbReference>
<dbReference type="EMBL" id="JAXOVC010000010">
    <property type="protein sequence ID" value="KAK4496682.1"/>
    <property type="molecule type" value="Genomic_DNA"/>
</dbReference>
<dbReference type="InterPro" id="IPR015421">
    <property type="entry name" value="PyrdxlP-dep_Trfase_major"/>
</dbReference>
<comment type="caution">
    <text evidence="3">The sequence shown here is derived from an EMBL/GenBank/DDBJ whole genome shotgun (WGS) entry which is preliminary data.</text>
</comment>
<accession>A0ABR0E5H2</accession>
<dbReference type="PANTHER" id="PTHR43795:SF39">
    <property type="entry name" value="AMINOTRANSFERASE CLASS I_CLASSII DOMAIN-CONTAINING PROTEIN"/>
    <property type="match status" value="1"/>
</dbReference>
<organism evidence="3 4">
    <name type="scientific">Zasmidium cellare</name>
    <name type="common">Wine cellar mold</name>
    <name type="synonym">Racodium cellare</name>
    <dbReference type="NCBI Taxonomy" id="395010"/>
    <lineage>
        <taxon>Eukaryota</taxon>
        <taxon>Fungi</taxon>
        <taxon>Dikarya</taxon>
        <taxon>Ascomycota</taxon>
        <taxon>Pezizomycotina</taxon>
        <taxon>Dothideomycetes</taxon>
        <taxon>Dothideomycetidae</taxon>
        <taxon>Mycosphaerellales</taxon>
        <taxon>Mycosphaerellaceae</taxon>
        <taxon>Zasmidium</taxon>
    </lineage>
</organism>